<dbReference type="KEGG" id="hch:HCH_03220"/>
<dbReference type="AlphaFoldDB" id="Q2SH93"/>
<dbReference type="EMBL" id="CP000155">
    <property type="protein sequence ID" value="ABC29981.1"/>
    <property type="molecule type" value="Genomic_DNA"/>
</dbReference>
<organism evidence="1 2">
    <name type="scientific">Hahella chejuensis (strain KCTC 2396)</name>
    <dbReference type="NCBI Taxonomy" id="349521"/>
    <lineage>
        <taxon>Bacteria</taxon>
        <taxon>Pseudomonadati</taxon>
        <taxon>Pseudomonadota</taxon>
        <taxon>Gammaproteobacteria</taxon>
        <taxon>Oceanospirillales</taxon>
        <taxon>Hahellaceae</taxon>
        <taxon>Hahella</taxon>
    </lineage>
</organism>
<evidence type="ECO:0000313" key="2">
    <source>
        <dbReference type="Proteomes" id="UP000000238"/>
    </source>
</evidence>
<gene>
    <name evidence="1" type="ordered locus">HCH_03220</name>
</gene>
<sequence length="50" mass="5935">MWWARHNEALVFRGGIMEIWKNHEEAEALNEDVDGYIPWFNNKPPLLAPK</sequence>
<name>Q2SH93_HAHCH</name>
<keyword evidence="2" id="KW-1185">Reference proteome</keyword>
<dbReference type="HOGENOM" id="CLU_3118435_0_0_6"/>
<evidence type="ECO:0000313" key="1">
    <source>
        <dbReference type="EMBL" id="ABC29981.1"/>
    </source>
</evidence>
<dbReference type="Proteomes" id="UP000000238">
    <property type="component" value="Chromosome"/>
</dbReference>
<proteinExistence type="predicted"/>
<accession>Q2SH93</accession>
<reference evidence="1 2" key="1">
    <citation type="journal article" date="2005" name="Nucleic Acids Res.">
        <title>Genomic blueprint of Hahella chejuensis, a marine microbe producing an algicidal agent.</title>
        <authorList>
            <person name="Jeong H."/>
            <person name="Yim J.H."/>
            <person name="Lee C."/>
            <person name="Choi S.-H."/>
            <person name="Park Y.K."/>
            <person name="Yoon S.H."/>
            <person name="Hur C.-G."/>
            <person name="Kang H.-Y."/>
            <person name="Kim D."/>
            <person name="Lee H.H."/>
            <person name="Park K.H."/>
            <person name="Park S.-H."/>
            <person name="Park H.-S."/>
            <person name="Lee H.K."/>
            <person name="Oh T.K."/>
            <person name="Kim J.F."/>
        </authorList>
    </citation>
    <scope>NUCLEOTIDE SEQUENCE [LARGE SCALE GENOMIC DNA]</scope>
    <source>
        <strain evidence="1 2">KCTC 2396</strain>
    </source>
</reference>
<dbReference type="STRING" id="349521.HCH_03220"/>
<protein>
    <submittedName>
        <fullName evidence="1">Uncharacterized protein</fullName>
    </submittedName>
</protein>